<proteinExistence type="predicted"/>
<keyword evidence="2" id="KW-1185">Reference proteome</keyword>
<name>A0A0M9A1T9_9HYME</name>
<reference evidence="1 2" key="1">
    <citation type="submission" date="2015-07" db="EMBL/GenBank/DDBJ databases">
        <title>The genome of Melipona quadrifasciata.</title>
        <authorList>
            <person name="Pan H."/>
            <person name="Kapheim K."/>
        </authorList>
    </citation>
    <scope>NUCLEOTIDE SEQUENCE [LARGE SCALE GENOMIC DNA]</scope>
    <source>
        <strain evidence="1">0111107301</strain>
        <tissue evidence="1">Whole body</tissue>
    </source>
</reference>
<dbReference type="EMBL" id="KQ435783">
    <property type="protein sequence ID" value="KOX74656.1"/>
    <property type="molecule type" value="Genomic_DNA"/>
</dbReference>
<evidence type="ECO:0000313" key="2">
    <source>
        <dbReference type="Proteomes" id="UP000053105"/>
    </source>
</evidence>
<dbReference type="Proteomes" id="UP000053105">
    <property type="component" value="Unassembled WGS sequence"/>
</dbReference>
<evidence type="ECO:0000313" key="1">
    <source>
        <dbReference type="EMBL" id="KOX74656.1"/>
    </source>
</evidence>
<dbReference type="AlphaFoldDB" id="A0A0M9A1T9"/>
<gene>
    <name evidence="1" type="ORF">WN51_13090</name>
</gene>
<accession>A0A0M9A1T9</accession>
<protein>
    <submittedName>
        <fullName evidence="1">Uncharacterized protein</fullName>
    </submittedName>
</protein>
<organism evidence="1 2">
    <name type="scientific">Melipona quadrifasciata</name>
    <dbReference type="NCBI Taxonomy" id="166423"/>
    <lineage>
        <taxon>Eukaryota</taxon>
        <taxon>Metazoa</taxon>
        <taxon>Ecdysozoa</taxon>
        <taxon>Arthropoda</taxon>
        <taxon>Hexapoda</taxon>
        <taxon>Insecta</taxon>
        <taxon>Pterygota</taxon>
        <taxon>Neoptera</taxon>
        <taxon>Endopterygota</taxon>
        <taxon>Hymenoptera</taxon>
        <taxon>Apocrita</taxon>
        <taxon>Aculeata</taxon>
        <taxon>Apoidea</taxon>
        <taxon>Anthophila</taxon>
        <taxon>Apidae</taxon>
        <taxon>Melipona</taxon>
    </lineage>
</organism>
<sequence length="44" mass="5261">MSTHKKKTRKLRGREISDSEDFVGRKVKIEGETWSIYTIYSNRE</sequence>